<evidence type="ECO:0000256" key="1">
    <source>
        <dbReference type="SAM" id="Phobius"/>
    </source>
</evidence>
<evidence type="ECO:0000256" key="2">
    <source>
        <dbReference type="SAM" id="SignalP"/>
    </source>
</evidence>
<keyword evidence="2" id="KW-0732">Signal</keyword>
<name>A0A419RWK0_9SPHN</name>
<dbReference type="Proteomes" id="UP000285232">
    <property type="component" value="Unassembled WGS sequence"/>
</dbReference>
<dbReference type="NCBIfam" id="NF033947">
    <property type="entry name" value="PEP-cistern"/>
    <property type="match status" value="1"/>
</dbReference>
<protein>
    <submittedName>
        <fullName evidence="3">PEP-CTERM sorting domain-containing protein</fullName>
    </submittedName>
</protein>
<accession>A0A419RWK0</accession>
<dbReference type="OrthoDB" id="7504626at2"/>
<keyword evidence="1" id="KW-1133">Transmembrane helix</keyword>
<evidence type="ECO:0000313" key="3">
    <source>
        <dbReference type="EMBL" id="RJY10159.1"/>
    </source>
</evidence>
<proteinExistence type="predicted"/>
<comment type="caution">
    <text evidence="3">The sequence shown here is derived from an EMBL/GenBank/DDBJ whole genome shotgun (WGS) entry which is preliminary data.</text>
</comment>
<sequence length="243" mass="24986">MKKLATALATIATLAIAAPAHADPITLDSGNIGDTFQIDLNGFSGNSSGVVDNLTSTLLLTLDEVTGDRYTFSYEVQNTTGNGLTSNISSFAFNVDPDISGASVTGAYSFAFVADGRGSDPRYPNQVGNVDVCFKARNSGSCSNGGGVSEGSTGAGMLNLFFDQDETEITLSDFFVRYQGITGAGHVTSATGGQTLTSDMPPGGTTTTGTPVPAPGMLGLLALALASLGFVRRWRQLAKPAYA</sequence>
<dbReference type="EMBL" id="RAHX01000001">
    <property type="protein sequence ID" value="RJY10159.1"/>
    <property type="molecule type" value="Genomic_DNA"/>
</dbReference>
<organism evidence="3 4">
    <name type="scientific">Aurantiacibacter aquimixticola</name>
    <dbReference type="NCBI Taxonomy" id="1958945"/>
    <lineage>
        <taxon>Bacteria</taxon>
        <taxon>Pseudomonadati</taxon>
        <taxon>Pseudomonadota</taxon>
        <taxon>Alphaproteobacteria</taxon>
        <taxon>Sphingomonadales</taxon>
        <taxon>Erythrobacteraceae</taxon>
        <taxon>Aurantiacibacter</taxon>
    </lineage>
</organism>
<dbReference type="AlphaFoldDB" id="A0A419RWK0"/>
<feature type="transmembrane region" description="Helical" evidence="1">
    <location>
        <begin position="212"/>
        <end position="231"/>
    </location>
</feature>
<keyword evidence="1" id="KW-0472">Membrane</keyword>
<feature type="chain" id="PRO_5019404545" evidence="2">
    <location>
        <begin position="23"/>
        <end position="243"/>
    </location>
</feature>
<feature type="signal peptide" evidence="2">
    <location>
        <begin position="1"/>
        <end position="22"/>
    </location>
</feature>
<gene>
    <name evidence="3" type="ORF">D6201_03335</name>
</gene>
<keyword evidence="4" id="KW-1185">Reference proteome</keyword>
<evidence type="ECO:0000313" key="4">
    <source>
        <dbReference type="Proteomes" id="UP000285232"/>
    </source>
</evidence>
<keyword evidence="1" id="KW-0812">Transmembrane</keyword>
<reference evidence="3 4" key="1">
    <citation type="journal article" date="2017" name="Int. J. Syst. Evol. Microbiol.">
        <title>Erythrobacter aquimixticola sp. nov., isolated from the junction between the ocean and a freshwater spring.</title>
        <authorList>
            <person name="Park S."/>
            <person name="Jung Y.T."/>
            <person name="Choi S.J."/>
            <person name="Yoon J.H."/>
        </authorList>
    </citation>
    <scope>NUCLEOTIDE SEQUENCE [LARGE SCALE GENOMIC DNA]</scope>
    <source>
        <strain evidence="3 4">JSSK-14</strain>
    </source>
</reference>